<feature type="domain" description="NADP-dependent oxidoreductase" evidence="5">
    <location>
        <begin position="10"/>
        <end position="255"/>
    </location>
</feature>
<evidence type="ECO:0000256" key="1">
    <source>
        <dbReference type="ARBA" id="ARBA00023002"/>
    </source>
</evidence>
<feature type="site" description="Lowers pKa of active site Tyr" evidence="4">
    <location>
        <position position="31"/>
    </location>
</feature>
<feature type="binding site" evidence="3">
    <location>
        <position position="64"/>
    </location>
    <ligand>
        <name>substrate</name>
    </ligand>
</feature>
<evidence type="ECO:0000313" key="7">
    <source>
        <dbReference type="Proteomes" id="UP000250140"/>
    </source>
</evidence>
<dbReference type="Gene3D" id="3.20.20.100">
    <property type="entry name" value="NADP-dependent oxidoreductase domain"/>
    <property type="match status" value="1"/>
</dbReference>
<gene>
    <name evidence="6" type="ORF">AOQ84DRAFT_299317</name>
</gene>
<dbReference type="Proteomes" id="UP000250140">
    <property type="component" value="Unassembled WGS sequence"/>
</dbReference>
<sequence length="274" mass="30519">DYGNEVEAGQGIARAIKDGLVKRSELFIVSKLWNSFHDAERVEPIARKQLADWGLDYFDLYYIHFPVSLQYVDPSERYPPGWYVDAGATTVQRGKATLQSTWGAMEALVAAGVAKSIGISNYTGALVLDLLAYATRLPQVLQVEHHPYLTQAPLLQLCKDEGIAVTGYSSFGPQSFLDLGMKVAEDFEVLFKHPVVTRIASKHGKTAAQALLRWSTQRGIAVIPKSTSEDRLRENLDVCSFDLSKEELEEISALDRGFRFNNPLNYGIPVYNFA</sequence>
<dbReference type="GO" id="GO:0016491">
    <property type="term" value="F:oxidoreductase activity"/>
    <property type="evidence" value="ECO:0007669"/>
    <property type="project" value="UniProtKB-KW"/>
</dbReference>
<dbReference type="EMBL" id="KV750334">
    <property type="protein sequence ID" value="OCL05243.1"/>
    <property type="molecule type" value="Genomic_DNA"/>
</dbReference>
<name>A0A8E2EV61_9PEZI</name>
<dbReference type="PRINTS" id="PR00069">
    <property type="entry name" value="ALDKETRDTASE"/>
</dbReference>
<dbReference type="OrthoDB" id="416253at2759"/>
<keyword evidence="1" id="KW-0560">Oxidoreductase</keyword>
<dbReference type="PIRSF" id="PIRSF000097">
    <property type="entry name" value="AKR"/>
    <property type="match status" value="1"/>
</dbReference>
<evidence type="ECO:0000256" key="2">
    <source>
        <dbReference type="PIRSR" id="PIRSR000097-1"/>
    </source>
</evidence>
<dbReference type="Pfam" id="PF00248">
    <property type="entry name" value="Aldo_ket_red"/>
    <property type="match status" value="1"/>
</dbReference>
<feature type="active site" description="Proton donor" evidence="2">
    <location>
        <position position="2"/>
    </location>
</feature>
<dbReference type="InterPro" id="IPR036812">
    <property type="entry name" value="NAD(P)_OxRdtase_dom_sf"/>
</dbReference>
<reference evidence="6 7" key="1">
    <citation type="journal article" date="2016" name="Nat. Commun.">
        <title>Ectomycorrhizal ecology is imprinted in the genome of the dominant symbiotic fungus Cenococcum geophilum.</title>
        <authorList>
            <consortium name="DOE Joint Genome Institute"/>
            <person name="Peter M."/>
            <person name="Kohler A."/>
            <person name="Ohm R.A."/>
            <person name="Kuo A."/>
            <person name="Krutzmann J."/>
            <person name="Morin E."/>
            <person name="Arend M."/>
            <person name="Barry K.W."/>
            <person name="Binder M."/>
            <person name="Choi C."/>
            <person name="Clum A."/>
            <person name="Copeland A."/>
            <person name="Grisel N."/>
            <person name="Haridas S."/>
            <person name="Kipfer T."/>
            <person name="LaButti K."/>
            <person name="Lindquist E."/>
            <person name="Lipzen A."/>
            <person name="Maire R."/>
            <person name="Meier B."/>
            <person name="Mihaltcheva S."/>
            <person name="Molinier V."/>
            <person name="Murat C."/>
            <person name="Poggeler S."/>
            <person name="Quandt C.A."/>
            <person name="Sperisen C."/>
            <person name="Tritt A."/>
            <person name="Tisserant E."/>
            <person name="Crous P.W."/>
            <person name="Henrissat B."/>
            <person name="Nehls U."/>
            <person name="Egli S."/>
            <person name="Spatafora J.W."/>
            <person name="Grigoriev I.V."/>
            <person name="Martin F.M."/>
        </authorList>
    </citation>
    <scope>NUCLEOTIDE SEQUENCE [LARGE SCALE GENOMIC DNA]</scope>
    <source>
        <strain evidence="6 7">CBS 207.34</strain>
    </source>
</reference>
<dbReference type="InterPro" id="IPR018170">
    <property type="entry name" value="Aldo/ket_reductase_CS"/>
</dbReference>
<evidence type="ECO:0000259" key="5">
    <source>
        <dbReference type="Pfam" id="PF00248"/>
    </source>
</evidence>
<keyword evidence="7" id="KW-1185">Reference proteome</keyword>
<accession>A0A8E2EV61</accession>
<feature type="non-terminal residue" evidence="6">
    <location>
        <position position="1"/>
    </location>
</feature>
<dbReference type="SUPFAM" id="SSF51430">
    <property type="entry name" value="NAD(P)-linked oxidoreductase"/>
    <property type="match status" value="1"/>
</dbReference>
<protein>
    <submittedName>
        <fullName evidence="6">Aldo/keto reductase</fullName>
    </submittedName>
</protein>
<dbReference type="AlphaFoldDB" id="A0A8E2EV61"/>
<dbReference type="PROSITE" id="PS00063">
    <property type="entry name" value="ALDOKETO_REDUCTASE_3"/>
    <property type="match status" value="1"/>
</dbReference>
<evidence type="ECO:0000313" key="6">
    <source>
        <dbReference type="EMBL" id="OCL05243.1"/>
    </source>
</evidence>
<organism evidence="6 7">
    <name type="scientific">Glonium stellatum</name>
    <dbReference type="NCBI Taxonomy" id="574774"/>
    <lineage>
        <taxon>Eukaryota</taxon>
        <taxon>Fungi</taxon>
        <taxon>Dikarya</taxon>
        <taxon>Ascomycota</taxon>
        <taxon>Pezizomycotina</taxon>
        <taxon>Dothideomycetes</taxon>
        <taxon>Pleosporomycetidae</taxon>
        <taxon>Gloniales</taxon>
        <taxon>Gloniaceae</taxon>
        <taxon>Glonium</taxon>
    </lineage>
</organism>
<evidence type="ECO:0000256" key="3">
    <source>
        <dbReference type="PIRSR" id="PIRSR000097-2"/>
    </source>
</evidence>
<proteinExistence type="predicted"/>
<evidence type="ECO:0000256" key="4">
    <source>
        <dbReference type="PIRSR" id="PIRSR000097-3"/>
    </source>
</evidence>
<dbReference type="InterPro" id="IPR023210">
    <property type="entry name" value="NADP_OxRdtase_dom"/>
</dbReference>
<dbReference type="PROSITE" id="PS00062">
    <property type="entry name" value="ALDOKETO_REDUCTASE_2"/>
    <property type="match status" value="1"/>
</dbReference>
<dbReference type="PANTHER" id="PTHR11732">
    <property type="entry name" value="ALDO/KETO REDUCTASE"/>
    <property type="match status" value="1"/>
</dbReference>
<dbReference type="InterPro" id="IPR020471">
    <property type="entry name" value="AKR"/>
</dbReference>